<evidence type="ECO:0000313" key="3">
    <source>
        <dbReference type="EMBL" id="RAL51902.1"/>
    </source>
</evidence>
<organism evidence="3 4">
    <name type="scientific">Cuscuta australis</name>
    <dbReference type="NCBI Taxonomy" id="267555"/>
    <lineage>
        <taxon>Eukaryota</taxon>
        <taxon>Viridiplantae</taxon>
        <taxon>Streptophyta</taxon>
        <taxon>Embryophyta</taxon>
        <taxon>Tracheophyta</taxon>
        <taxon>Spermatophyta</taxon>
        <taxon>Magnoliopsida</taxon>
        <taxon>eudicotyledons</taxon>
        <taxon>Gunneridae</taxon>
        <taxon>Pentapetalae</taxon>
        <taxon>asterids</taxon>
        <taxon>lamiids</taxon>
        <taxon>Solanales</taxon>
        <taxon>Convolvulaceae</taxon>
        <taxon>Cuscuteae</taxon>
        <taxon>Cuscuta</taxon>
        <taxon>Cuscuta subgen. Grammica</taxon>
        <taxon>Cuscuta sect. Cleistogrammica</taxon>
    </lineage>
</organism>
<comment type="caution">
    <text evidence="3">The sequence shown here is derived from an EMBL/GenBank/DDBJ whole genome shotgun (WGS) entry which is preliminary data.</text>
</comment>
<name>A0A328E1N3_9ASTE</name>
<feature type="compositionally biased region" description="Low complexity" evidence="1">
    <location>
        <begin position="139"/>
        <end position="150"/>
    </location>
</feature>
<dbReference type="EMBL" id="NQVE01000046">
    <property type="protein sequence ID" value="RAL51902.1"/>
    <property type="molecule type" value="Genomic_DNA"/>
</dbReference>
<keyword evidence="4" id="KW-1185">Reference proteome</keyword>
<feature type="compositionally biased region" description="Low complexity" evidence="1">
    <location>
        <begin position="36"/>
        <end position="45"/>
    </location>
</feature>
<dbReference type="InterPro" id="IPR028124">
    <property type="entry name" value="SMAP_dom"/>
</dbReference>
<dbReference type="Proteomes" id="UP000249390">
    <property type="component" value="Unassembled WGS sequence"/>
</dbReference>
<feature type="compositionally biased region" description="Basic and acidic residues" evidence="1">
    <location>
        <begin position="62"/>
        <end position="94"/>
    </location>
</feature>
<dbReference type="PANTHER" id="PTHR22426">
    <property type="entry name" value="ARGININE_SERINE-RICH COILED-COIL PROTEIN 2"/>
    <property type="match status" value="1"/>
</dbReference>
<accession>A0A328E1N3</accession>
<evidence type="ECO:0000313" key="4">
    <source>
        <dbReference type="Proteomes" id="UP000249390"/>
    </source>
</evidence>
<dbReference type="AlphaFoldDB" id="A0A328E1N3"/>
<gene>
    <name evidence="3" type="ORF">DM860_010620</name>
</gene>
<proteinExistence type="predicted"/>
<reference evidence="3 4" key="1">
    <citation type="submission" date="2018-06" db="EMBL/GenBank/DDBJ databases">
        <title>The Genome of Cuscuta australis (Dodder) Provides Insight into the Evolution of Plant Parasitism.</title>
        <authorList>
            <person name="Liu H."/>
        </authorList>
    </citation>
    <scope>NUCLEOTIDE SEQUENCE [LARGE SCALE GENOMIC DNA]</scope>
    <source>
        <strain evidence="4">cv. Yunnan</strain>
        <tissue evidence="3">Vines</tissue>
    </source>
</reference>
<protein>
    <recommendedName>
        <fullName evidence="2">Small acidic protein-like domain-containing protein</fullName>
    </recommendedName>
</protein>
<evidence type="ECO:0000256" key="1">
    <source>
        <dbReference type="SAM" id="MobiDB-lite"/>
    </source>
</evidence>
<evidence type="ECO:0000259" key="2">
    <source>
        <dbReference type="Pfam" id="PF15477"/>
    </source>
</evidence>
<dbReference type="Pfam" id="PF15477">
    <property type="entry name" value="SMAP"/>
    <property type="match status" value="1"/>
</dbReference>
<sequence>MDPDGLTPARDDVGSGGAFRKPSSDAAHRKYRRRSPAGGSSSDGSPARERSLSPIPNRKYRDKNADSRRRKDDEKEGRDNERSWESPRYSDRQSSRNSLSHRKHDSNTRNCNGDNGERDYSKSYSHHHRDSSGRDYSDRGSSSKRYSNSGIEDGMHRERDMRKEYRSRHDEKKDHKRNVELDGEKYTKDDKNKFDNEEKLKERHIREKDKYEDRKFSARRSKFDDIDGVSTEHGKDDLKPVMADKKQSSISKQGHVPSSEVTLEAGVKDSDIDVAKVAAMKAAELVNKNLVGTGYLTADQKKKLLWGNKKSTDNTEESARRWDTSMFGDRERQEKFNKLMGVKGDTKTEHKPDVHDADKQKELQMELEKQYTAGLRRRDGRTVGLGL</sequence>
<dbReference type="PANTHER" id="PTHR22426:SF2">
    <property type="entry name" value="ARGININE_SERINE-RICH COILED-COIL PROTEIN 2"/>
    <property type="match status" value="1"/>
</dbReference>
<feature type="region of interest" description="Disordered" evidence="1">
    <location>
        <begin position="1"/>
        <end position="262"/>
    </location>
</feature>
<feature type="compositionally biased region" description="Basic and acidic residues" evidence="1">
    <location>
        <begin position="153"/>
        <end position="247"/>
    </location>
</feature>
<feature type="domain" description="Small acidic protein-like" evidence="2">
    <location>
        <begin position="322"/>
        <end position="386"/>
    </location>
</feature>